<dbReference type="CDD" id="cd05233">
    <property type="entry name" value="SDR_c"/>
    <property type="match status" value="1"/>
</dbReference>
<dbReference type="Gene3D" id="3.40.50.720">
    <property type="entry name" value="NAD(P)-binding Rossmann-like Domain"/>
    <property type="match status" value="1"/>
</dbReference>
<name>A0AAN7YSY4_9PEZI</name>
<reference evidence="4" key="1">
    <citation type="submission" date="2023-08" db="EMBL/GenBank/DDBJ databases">
        <title>Black Yeasts Isolated from many extreme environments.</title>
        <authorList>
            <person name="Coleine C."/>
            <person name="Stajich J.E."/>
            <person name="Selbmann L."/>
        </authorList>
    </citation>
    <scope>NUCLEOTIDE SEQUENCE</scope>
    <source>
        <strain evidence="4">CCFEE 5401</strain>
    </source>
</reference>
<sequence>MDWGTESIGSFMTKHHNDIQPAIDPGTVTQPRPFIVCIVGAFRSIGAGIAHAYANAEANDLVLAARRISGLEQTAAQCKQINPNIDRKVFECVISSSDSVKAIAETTSAHFGRLDVLVINSGSSGHVVLDLTADDPEELINASNVNYFGTFLGVKYFVPLL</sequence>
<keyword evidence="2" id="KW-0521">NADP</keyword>
<evidence type="ECO:0000313" key="5">
    <source>
        <dbReference type="Proteomes" id="UP001310890"/>
    </source>
</evidence>
<proteinExistence type="inferred from homology"/>
<dbReference type="GO" id="GO:0016491">
    <property type="term" value="F:oxidoreductase activity"/>
    <property type="evidence" value="ECO:0007669"/>
    <property type="project" value="UniProtKB-KW"/>
</dbReference>
<organism evidence="4 5">
    <name type="scientific">Meristemomyces frigidus</name>
    <dbReference type="NCBI Taxonomy" id="1508187"/>
    <lineage>
        <taxon>Eukaryota</taxon>
        <taxon>Fungi</taxon>
        <taxon>Dikarya</taxon>
        <taxon>Ascomycota</taxon>
        <taxon>Pezizomycotina</taxon>
        <taxon>Dothideomycetes</taxon>
        <taxon>Dothideomycetidae</taxon>
        <taxon>Mycosphaerellales</taxon>
        <taxon>Teratosphaeriaceae</taxon>
        <taxon>Meristemomyces</taxon>
    </lineage>
</organism>
<accession>A0AAN7YSY4</accession>
<dbReference type="InterPro" id="IPR002347">
    <property type="entry name" value="SDR_fam"/>
</dbReference>
<comment type="caution">
    <text evidence="4">The sequence shown here is derived from an EMBL/GenBank/DDBJ whole genome shotgun (WGS) entry which is preliminary data.</text>
</comment>
<dbReference type="EMBL" id="JAVRRL010000009">
    <property type="protein sequence ID" value="KAK5116163.1"/>
    <property type="molecule type" value="Genomic_DNA"/>
</dbReference>
<dbReference type="PANTHER" id="PTHR43391:SF14">
    <property type="entry name" value="DEHYDROGENASE_REDUCTASE SDR FAMILY PROTEIN 7-LIKE"/>
    <property type="match status" value="1"/>
</dbReference>
<evidence type="ECO:0000256" key="3">
    <source>
        <dbReference type="ARBA" id="ARBA00023002"/>
    </source>
</evidence>
<protein>
    <submittedName>
        <fullName evidence="4">Uncharacterized protein</fullName>
    </submittedName>
</protein>
<dbReference type="AlphaFoldDB" id="A0AAN7YSY4"/>
<dbReference type="SUPFAM" id="SSF51735">
    <property type="entry name" value="NAD(P)-binding Rossmann-fold domains"/>
    <property type="match status" value="1"/>
</dbReference>
<gene>
    <name evidence="4" type="ORF">LTR62_008489</name>
</gene>
<dbReference type="Pfam" id="PF00106">
    <property type="entry name" value="adh_short"/>
    <property type="match status" value="1"/>
</dbReference>
<comment type="similarity">
    <text evidence="1">Belongs to the short-chain dehydrogenases/reductases (SDR) family.</text>
</comment>
<dbReference type="PANTHER" id="PTHR43391">
    <property type="entry name" value="RETINOL DEHYDROGENASE-RELATED"/>
    <property type="match status" value="1"/>
</dbReference>
<evidence type="ECO:0000256" key="2">
    <source>
        <dbReference type="ARBA" id="ARBA00022857"/>
    </source>
</evidence>
<evidence type="ECO:0000313" key="4">
    <source>
        <dbReference type="EMBL" id="KAK5116163.1"/>
    </source>
</evidence>
<evidence type="ECO:0000256" key="1">
    <source>
        <dbReference type="ARBA" id="ARBA00006484"/>
    </source>
</evidence>
<dbReference type="Proteomes" id="UP001310890">
    <property type="component" value="Unassembled WGS sequence"/>
</dbReference>
<dbReference type="InterPro" id="IPR036291">
    <property type="entry name" value="NAD(P)-bd_dom_sf"/>
</dbReference>
<keyword evidence="3" id="KW-0560">Oxidoreductase</keyword>